<gene>
    <name evidence="1" type="ORF">M9458_026120</name>
</gene>
<proteinExistence type="predicted"/>
<dbReference type="SUPFAM" id="SSF49899">
    <property type="entry name" value="Concanavalin A-like lectins/glucanases"/>
    <property type="match status" value="1"/>
</dbReference>
<sequence length="126" mass="14076">IPINSRDEKGFDILLHLNLAKKAKKTQGSFYGSKAYQVTSRVDLSESTRMLFPGGLPPSYVFVATLKYKGSVVMEEWDLWRIQTKDEKPQMAVTLNGLDRTVMFTTTTNSTPSGTQTVVFTKPPAK</sequence>
<keyword evidence="2" id="KW-1185">Reference proteome</keyword>
<accession>A0ABD0PX91</accession>
<protein>
    <submittedName>
        <fullName evidence="1">Uncharacterized protein</fullName>
    </submittedName>
</protein>
<dbReference type="EMBL" id="JAMKFB020000013">
    <property type="protein sequence ID" value="KAL0177226.1"/>
    <property type="molecule type" value="Genomic_DNA"/>
</dbReference>
<reference evidence="1 2" key="1">
    <citation type="submission" date="2024-05" db="EMBL/GenBank/DDBJ databases">
        <title>Genome sequencing and assembly of Indian major carp, Cirrhinus mrigala (Hamilton, 1822).</title>
        <authorList>
            <person name="Mohindra V."/>
            <person name="Chowdhury L.M."/>
            <person name="Lal K."/>
            <person name="Jena J.K."/>
        </authorList>
    </citation>
    <scope>NUCLEOTIDE SEQUENCE [LARGE SCALE GENOMIC DNA]</scope>
    <source>
        <strain evidence="1">CM1030</strain>
        <tissue evidence="1">Blood</tissue>
    </source>
</reference>
<organism evidence="1 2">
    <name type="scientific">Cirrhinus mrigala</name>
    <name type="common">Mrigala</name>
    <dbReference type="NCBI Taxonomy" id="683832"/>
    <lineage>
        <taxon>Eukaryota</taxon>
        <taxon>Metazoa</taxon>
        <taxon>Chordata</taxon>
        <taxon>Craniata</taxon>
        <taxon>Vertebrata</taxon>
        <taxon>Euteleostomi</taxon>
        <taxon>Actinopterygii</taxon>
        <taxon>Neopterygii</taxon>
        <taxon>Teleostei</taxon>
        <taxon>Ostariophysi</taxon>
        <taxon>Cypriniformes</taxon>
        <taxon>Cyprinidae</taxon>
        <taxon>Labeoninae</taxon>
        <taxon>Labeonini</taxon>
        <taxon>Cirrhinus</taxon>
    </lineage>
</organism>
<name>A0ABD0PX91_CIRMR</name>
<feature type="non-terminal residue" evidence="1">
    <location>
        <position position="126"/>
    </location>
</feature>
<dbReference type="AlphaFoldDB" id="A0ABD0PX91"/>
<dbReference type="InterPro" id="IPR013320">
    <property type="entry name" value="ConA-like_dom_sf"/>
</dbReference>
<evidence type="ECO:0000313" key="2">
    <source>
        <dbReference type="Proteomes" id="UP001529510"/>
    </source>
</evidence>
<dbReference type="Gene3D" id="2.60.120.200">
    <property type="match status" value="1"/>
</dbReference>
<evidence type="ECO:0000313" key="1">
    <source>
        <dbReference type="EMBL" id="KAL0177226.1"/>
    </source>
</evidence>
<comment type="caution">
    <text evidence="1">The sequence shown here is derived from an EMBL/GenBank/DDBJ whole genome shotgun (WGS) entry which is preliminary data.</text>
</comment>
<dbReference type="Proteomes" id="UP001529510">
    <property type="component" value="Unassembled WGS sequence"/>
</dbReference>
<feature type="non-terminal residue" evidence="1">
    <location>
        <position position="1"/>
    </location>
</feature>